<evidence type="ECO:0000313" key="2">
    <source>
        <dbReference type="Proteomes" id="UP000296374"/>
    </source>
</evidence>
<reference evidence="2" key="1">
    <citation type="submission" date="2019-03" db="EMBL/GenBank/DDBJ databases">
        <authorList>
            <person name="Li J."/>
        </authorList>
    </citation>
    <scope>NUCLEOTIDE SEQUENCE [LARGE SCALE GENOMIC DNA]</scope>
    <source>
        <strain evidence="2">2251</strain>
    </source>
</reference>
<name>A0A4P7HLC3_9RHOB</name>
<organism evidence="1 2">
    <name type="scientific">Paracoccus liaowanqingii</name>
    <dbReference type="NCBI Taxonomy" id="2560053"/>
    <lineage>
        <taxon>Bacteria</taxon>
        <taxon>Pseudomonadati</taxon>
        <taxon>Pseudomonadota</taxon>
        <taxon>Alphaproteobacteria</taxon>
        <taxon>Rhodobacterales</taxon>
        <taxon>Paracoccaceae</taxon>
        <taxon>Paracoccus</taxon>
    </lineage>
</organism>
<evidence type="ECO:0000313" key="1">
    <source>
        <dbReference type="EMBL" id="QBX35018.1"/>
    </source>
</evidence>
<dbReference type="KEGG" id="plia:E4191_10080"/>
<protein>
    <recommendedName>
        <fullName evidence="3">HNH endonuclease</fullName>
    </recommendedName>
</protein>
<proteinExistence type="predicted"/>
<evidence type="ECO:0008006" key="3">
    <source>
        <dbReference type="Google" id="ProtNLM"/>
    </source>
</evidence>
<dbReference type="Proteomes" id="UP000296374">
    <property type="component" value="Chromosome"/>
</dbReference>
<sequence length="282" mass="32610">MKKIDRPKSSHSDLLQVACRNKKLKKTYPKLIKFYNRTERLARHYDNFGGNPNDIKATKLSADEKEAILYLYDKPPLGLPYLNSLRDSLSGETCPMCGGENPTTLDHYLTKQKYPEYALLAFNLVPACACNGDRGERLYNQATGARILHPYYDDCLLRPLVRILFDPGETPPKFTIDYLLSMHDPNYENLKYHVENIILRTNFMSFFSKNWFRVRDRPGDILAGYSKCMSTKMDFQNYLAGQHEASFGGQGPNSWRAIFFRSILNKNVSGWLYNRYHANGYI</sequence>
<dbReference type="RefSeq" id="WP_135313305.1">
    <property type="nucleotide sequence ID" value="NZ_CP038439.1"/>
</dbReference>
<dbReference type="AlphaFoldDB" id="A0A4P7HLC3"/>
<gene>
    <name evidence="1" type="ORF">E4191_10080</name>
</gene>
<dbReference type="EMBL" id="CP038439">
    <property type="protein sequence ID" value="QBX35018.1"/>
    <property type="molecule type" value="Genomic_DNA"/>
</dbReference>
<accession>A0A4P7HLC3</accession>